<proteinExistence type="predicted"/>
<organism evidence="1 2">
    <name type="scientific">Pseudovibrio axinellae</name>
    <dbReference type="NCBI Taxonomy" id="989403"/>
    <lineage>
        <taxon>Bacteria</taxon>
        <taxon>Pseudomonadati</taxon>
        <taxon>Pseudomonadota</taxon>
        <taxon>Alphaproteobacteria</taxon>
        <taxon>Hyphomicrobiales</taxon>
        <taxon>Stappiaceae</taxon>
        <taxon>Pseudovibrio</taxon>
    </lineage>
</organism>
<dbReference type="Proteomes" id="UP000076577">
    <property type="component" value="Unassembled WGS sequence"/>
</dbReference>
<dbReference type="EMBL" id="LMCB01000002">
    <property type="protein sequence ID" value="KZL21840.1"/>
    <property type="molecule type" value="Genomic_DNA"/>
</dbReference>
<evidence type="ECO:0000313" key="1">
    <source>
        <dbReference type="EMBL" id="KZL21840.1"/>
    </source>
</evidence>
<protein>
    <submittedName>
        <fullName evidence="1">Uncharacterized protein</fullName>
    </submittedName>
</protein>
<gene>
    <name evidence="1" type="ORF">PsAD2_00266</name>
</gene>
<dbReference type="AlphaFoldDB" id="A0A166B2V5"/>
<reference evidence="1 2" key="1">
    <citation type="journal article" date="2016" name="Front. Microbiol.">
        <title>Comparative Genomic Analysis Reveals a Diverse Repertoire of Genes Involved in Prokaryote-Eukaryote Interactions within the Pseudovibrio Genus.</title>
        <authorList>
            <person name="Romano S."/>
            <person name="Fernandez-Guerra A."/>
            <person name="Reen F.J."/>
            <person name="Glockner F.O."/>
            <person name="Crowley S.P."/>
            <person name="O'Sullivan O."/>
            <person name="Cotter P.D."/>
            <person name="Adams C."/>
            <person name="Dobson A.D."/>
            <person name="O'Gara F."/>
        </authorList>
    </citation>
    <scope>NUCLEOTIDE SEQUENCE [LARGE SCALE GENOMIC DNA]</scope>
    <source>
        <strain evidence="1 2">Ad2</strain>
    </source>
</reference>
<evidence type="ECO:0000313" key="2">
    <source>
        <dbReference type="Proteomes" id="UP000076577"/>
    </source>
</evidence>
<name>A0A166B2V5_9HYPH</name>
<dbReference type="STRING" id="989403.SAMN05421798_104260"/>
<keyword evidence="2" id="KW-1185">Reference proteome</keyword>
<comment type="caution">
    <text evidence="1">The sequence shown here is derived from an EMBL/GenBank/DDBJ whole genome shotgun (WGS) entry which is preliminary data.</text>
</comment>
<sequence>MCLRCFVDVAEMAVYAMDSGSCRRAGLLPLLLNA</sequence>
<accession>A0A166B2V5</accession>